<evidence type="ECO:0000256" key="1">
    <source>
        <dbReference type="SAM" id="MobiDB-lite"/>
    </source>
</evidence>
<dbReference type="AlphaFoldDB" id="A0A0E0DTL9"/>
<reference evidence="2" key="2">
    <citation type="submission" date="2018-05" db="EMBL/GenBank/DDBJ databases">
        <title>OmerRS3 (Oryza meridionalis Reference Sequence Version 3).</title>
        <authorList>
            <person name="Zhang J."/>
            <person name="Kudrna D."/>
            <person name="Lee S."/>
            <person name="Talag J."/>
            <person name="Welchert J."/>
            <person name="Wing R.A."/>
        </authorList>
    </citation>
    <scope>NUCLEOTIDE SEQUENCE [LARGE SCALE GENOMIC DNA]</scope>
    <source>
        <strain evidence="2">cv. OR44</strain>
    </source>
</reference>
<name>A0A0E0DTL9_9ORYZ</name>
<feature type="region of interest" description="Disordered" evidence="1">
    <location>
        <begin position="38"/>
        <end position="66"/>
    </location>
</feature>
<reference evidence="2" key="1">
    <citation type="submission" date="2015-04" db="UniProtKB">
        <authorList>
            <consortium name="EnsemblPlants"/>
        </authorList>
    </citation>
    <scope>IDENTIFICATION</scope>
</reference>
<dbReference type="HOGENOM" id="CLU_2835511_0_0_1"/>
<protein>
    <submittedName>
        <fullName evidence="2">Uncharacterized protein</fullName>
    </submittedName>
</protein>
<proteinExistence type="predicted"/>
<dbReference type="EnsemblPlants" id="OMERI05G19800.1">
    <property type="protein sequence ID" value="OMERI05G19800.1"/>
    <property type="gene ID" value="OMERI05G19800"/>
</dbReference>
<evidence type="ECO:0000313" key="3">
    <source>
        <dbReference type="Proteomes" id="UP000008021"/>
    </source>
</evidence>
<organism evidence="2">
    <name type="scientific">Oryza meridionalis</name>
    <dbReference type="NCBI Taxonomy" id="40149"/>
    <lineage>
        <taxon>Eukaryota</taxon>
        <taxon>Viridiplantae</taxon>
        <taxon>Streptophyta</taxon>
        <taxon>Embryophyta</taxon>
        <taxon>Tracheophyta</taxon>
        <taxon>Spermatophyta</taxon>
        <taxon>Magnoliopsida</taxon>
        <taxon>Liliopsida</taxon>
        <taxon>Poales</taxon>
        <taxon>Poaceae</taxon>
        <taxon>BOP clade</taxon>
        <taxon>Oryzoideae</taxon>
        <taxon>Oryzeae</taxon>
        <taxon>Oryzinae</taxon>
        <taxon>Oryza</taxon>
    </lineage>
</organism>
<evidence type="ECO:0000313" key="2">
    <source>
        <dbReference type="EnsemblPlants" id="OMERI05G19800.1"/>
    </source>
</evidence>
<dbReference type="Gramene" id="OMERI05G19800.1">
    <property type="protein sequence ID" value="OMERI05G19800.1"/>
    <property type="gene ID" value="OMERI05G19800"/>
</dbReference>
<sequence length="66" mass="6420">MGAVVAAATTGPARLLPSPPLLGSDGSARVVDPASAKVAGGGSVAGDHGGDGSAPRLGWRCRRRLD</sequence>
<dbReference type="Proteomes" id="UP000008021">
    <property type="component" value="Chromosome 5"/>
</dbReference>
<accession>A0A0E0DTL9</accession>
<keyword evidence="3" id="KW-1185">Reference proteome</keyword>